<keyword evidence="3" id="KW-1185">Reference proteome</keyword>
<evidence type="ECO:0000256" key="1">
    <source>
        <dbReference type="SAM" id="MobiDB-lite"/>
    </source>
</evidence>
<accession>A0A9D4LIV9</accession>
<reference evidence="2" key="2">
    <citation type="submission" date="2020-11" db="EMBL/GenBank/DDBJ databases">
        <authorList>
            <person name="McCartney M.A."/>
            <person name="Auch B."/>
            <person name="Kono T."/>
            <person name="Mallez S."/>
            <person name="Becker A."/>
            <person name="Gohl D.M."/>
            <person name="Silverstein K.A.T."/>
            <person name="Koren S."/>
            <person name="Bechman K.B."/>
            <person name="Herman A."/>
            <person name="Abrahante J.E."/>
            <person name="Garbe J."/>
        </authorList>
    </citation>
    <scope>NUCLEOTIDE SEQUENCE</scope>
    <source>
        <strain evidence="2">Duluth1</strain>
        <tissue evidence="2">Whole animal</tissue>
    </source>
</reference>
<dbReference type="AlphaFoldDB" id="A0A9D4LIV9"/>
<protein>
    <submittedName>
        <fullName evidence="2">Uncharacterized protein</fullName>
    </submittedName>
</protein>
<organism evidence="2 3">
    <name type="scientific">Dreissena polymorpha</name>
    <name type="common">Zebra mussel</name>
    <name type="synonym">Mytilus polymorpha</name>
    <dbReference type="NCBI Taxonomy" id="45954"/>
    <lineage>
        <taxon>Eukaryota</taxon>
        <taxon>Metazoa</taxon>
        <taxon>Spiralia</taxon>
        <taxon>Lophotrochozoa</taxon>
        <taxon>Mollusca</taxon>
        <taxon>Bivalvia</taxon>
        <taxon>Autobranchia</taxon>
        <taxon>Heteroconchia</taxon>
        <taxon>Euheterodonta</taxon>
        <taxon>Imparidentia</taxon>
        <taxon>Neoheterodontei</taxon>
        <taxon>Myida</taxon>
        <taxon>Dreissenoidea</taxon>
        <taxon>Dreissenidae</taxon>
        <taxon>Dreissena</taxon>
    </lineage>
</organism>
<reference evidence="2" key="1">
    <citation type="journal article" date="2019" name="bioRxiv">
        <title>The Genome of the Zebra Mussel, Dreissena polymorpha: A Resource for Invasive Species Research.</title>
        <authorList>
            <person name="McCartney M.A."/>
            <person name="Auch B."/>
            <person name="Kono T."/>
            <person name="Mallez S."/>
            <person name="Zhang Y."/>
            <person name="Obille A."/>
            <person name="Becker A."/>
            <person name="Abrahante J.E."/>
            <person name="Garbe J."/>
            <person name="Badalamenti J.P."/>
            <person name="Herman A."/>
            <person name="Mangelson H."/>
            <person name="Liachko I."/>
            <person name="Sullivan S."/>
            <person name="Sone E.D."/>
            <person name="Koren S."/>
            <person name="Silverstein K.A.T."/>
            <person name="Beckman K.B."/>
            <person name="Gohl D.M."/>
        </authorList>
    </citation>
    <scope>NUCLEOTIDE SEQUENCE</scope>
    <source>
        <strain evidence="2">Duluth1</strain>
        <tissue evidence="2">Whole animal</tissue>
    </source>
</reference>
<dbReference type="Proteomes" id="UP000828390">
    <property type="component" value="Unassembled WGS sequence"/>
</dbReference>
<comment type="caution">
    <text evidence="2">The sequence shown here is derived from an EMBL/GenBank/DDBJ whole genome shotgun (WGS) entry which is preliminary data.</text>
</comment>
<evidence type="ECO:0000313" key="2">
    <source>
        <dbReference type="EMBL" id="KAH3858513.1"/>
    </source>
</evidence>
<proteinExistence type="predicted"/>
<feature type="region of interest" description="Disordered" evidence="1">
    <location>
        <begin position="1"/>
        <end position="22"/>
    </location>
</feature>
<feature type="compositionally biased region" description="Polar residues" evidence="1">
    <location>
        <begin position="1"/>
        <end position="10"/>
    </location>
</feature>
<name>A0A9D4LIV9_DREPO</name>
<evidence type="ECO:0000313" key="3">
    <source>
        <dbReference type="Proteomes" id="UP000828390"/>
    </source>
</evidence>
<gene>
    <name evidence="2" type="ORF">DPMN_101139</name>
</gene>
<sequence length="94" mass="10568">MCGTLGSTSFGEGADDIDQGRDLLSIDEEDDDENADANIEKLEMPPDVSKITFFMCDWFLSPGIKARMSNGRFTEYTSRIQNHSRISALVYHSR</sequence>
<dbReference type="EMBL" id="JAIWYP010000003">
    <property type="protein sequence ID" value="KAH3858513.1"/>
    <property type="molecule type" value="Genomic_DNA"/>
</dbReference>